<feature type="compositionally biased region" description="Polar residues" evidence="1">
    <location>
        <begin position="1"/>
        <end position="30"/>
    </location>
</feature>
<sequence>MRSQKTWQRSLPSLHLNNYSNDPQAVLTSDQPRDDAAVVEAVAHLCLIEVMNSAEREQRHSEDPGVHNTPHMSGETQRAGLWERHQGPTGEVKGSLPCISGPRCEQPPPPLLPTAPVPQERGATADPACRRTQPVRKTPAQSAADFLCRVKEQLRGLRRDGGAEQMWECVWRLQALEDRSAPLQHPDWHTRPSEQKGITEREAPLRVPQFENGSPVLTGS</sequence>
<reference evidence="2" key="1">
    <citation type="journal article" date="2023" name="Science">
        <title>Genome structures resolve the early diversification of teleost fishes.</title>
        <authorList>
            <person name="Parey E."/>
            <person name="Louis A."/>
            <person name="Montfort J."/>
            <person name="Bouchez O."/>
            <person name="Roques C."/>
            <person name="Iampietro C."/>
            <person name="Lluch J."/>
            <person name="Castinel A."/>
            <person name="Donnadieu C."/>
            <person name="Desvignes T."/>
            <person name="Floi Bucao C."/>
            <person name="Jouanno E."/>
            <person name="Wen M."/>
            <person name="Mejri S."/>
            <person name="Dirks R."/>
            <person name="Jansen H."/>
            <person name="Henkel C."/>
            <person name="Chen W.J."/>
            <person name="Zahm M."/>
            <person name="Cabau C."/>
            <person name="Klopp C."/>
            <person name="Thompson A.W."/>
            <person name="Robinson-Rechavi M."/>
            <person name="Braasch I."/>
            <person name="Lecointre G."/>
            <person name="Bobe J."/>
            <person name="Postlethwait J.H."/>
            <person name="Berthelot C."/>
            <person name="Roest Crollius H."/>
            <person name="Guiguen Y."/>
        </authorList>
    </citation>
    <scope>NUCLEOTIDE SEQUENCE</scope>
    <source>
        <strain evidence="2">NC1722</strain>
    </source>
</reference>
<keyword evidence="3" id="KW-1185">Reference proteome</keyword>
<dbReference type="EMBL" id="JAINUG010000201">
    <property type="protein sequence ID" value="KAJ8388047.1"/>
    <property type="molecule type" value="Genomic_DNA"/>
</dbReference>
<feature type="compositionally biased region" description="Polar residues" evidence="1">
    <location>
        <begin position="211"/>
        <end position="220"/>
    </location>
</feature>
<name>A0AAD7W8R0_9TELE</name>
<feature type="compositionally biased region" description="Basic and acidic residues" evidence="1">
    <location>
        <begin position="55"/>
        <end position="65"/>
    </location>
</feature>
<proteinExistence type="predicted"/>
<gene>
    <name evidence="2" type="ORF">AAFF_G00146650</name>
</gene>
<feature type="region of interest" description="Disordered" evidence="1">
    <location>
        <begin position="55"/>
        <end position="74"/>
    </location>
</feature>
<dbReference type="Proteomes" id="UP001221898">
    <property type="component" value="Unassembled WGS sequence"/>
</dbReference>
<protein>
    <submittedName>
        <fullName evidence="2">Uncharacterized protein</fullName>
    </submittedName>
</protein>
<comment type="caution">
    <text evidence="2">The sequence shown here is derived from an EMBL/GenBank/DDBJ whole genome shotgun (WGS) entry which is preliminary data.</text>
</comment>
<dbReference type="AlphaFoldDB" id="A0AAD7W8R0"/>
<evidence type="ECO:0000256" key="1">
    <source>
        <dbReference type="SAM" id="MobiDB-lite"/>
    </source>
</evidence>
<feature type="region of interest" description="Disordered" evidence="1">
    <location>
        <begin position="180"/>
        <end position="220"/>
    </location>
</feature>
<feature type="compositionally biased region" description="Basic and acidic residues" evidence="1">
    <location>
        <begin position="180"/>
        <end position="204"/>
    </location>
</feature>
<evidence type="ECO:0000313" key="3">
    <source>
        <dbReference type="Proteomes" id="UP001221898"/>
    </source>
</evidence>
<evidence type="ECO:0000313" key="2">
    <source>
        <dbReference type="EMBL" id="KAJ8388047.1"/>
    </source>
</evidence>
<feature type="region of interest" description="Disordered" evidence="1">
    <location>
        <begin position="1"/>
        <end position="31"/>
    </location>
</feature>
<organism evidence="2 3">
    <name type="scientific">Aldrovandia affinis</name>
    <dbReference type="NCBI Taxonomy" id="143900"/>
    <lineage>
        <taxon>Eukaryota</taxon>
        <taxon>Metazoa</taxon>
        <taxon>Chordata</taxon>
        <taxon>Craniata</taxon>
        <taxon>Vertebrata</taxon>
        <taxon>Euteleostomi</taxon>
        <taxon>Actinopterygii</taxon>
        <taxon>Neopterygii</taxon>
        <taxon>Teleostei</taxon>
        <taxon>Notacanthiformes</taxon>
        <taxon>Halosauridae</taxon>
        <taxon>Aldrovandia</taxon>
    </lineage>
</organism>
<accession>A0AAD7W8R0</accession>